<evidence type="ECO:0008006" key="2">
    <source>
        <dbReference type="Google" id="ProtNLM"/>
    </source>
</evidence>
<dbReference type="SUPFAM" id="SSF101744">
    <property type="entry name" value="Rof/RNase P subunit-like"/>
    <property type="match status" value="1"/>
</dbReference>
<sequence length="92" mass="10724">MTNKHNSIETDRYTPIDCDRHSEYELAIMHKLMLQLTWTDDSGQQHIGKVMPFDLKTRDKQEFLIGQSNDGEIHTIRLDKISHTDVTEAIKV</sequence>
<dbReference type="InterPro" id="IPR023534">
    <property type="entry name" value="Rof/RNase_P-like"/>
</dbReference>
<dbReference type="AlphaFoldDB" id="A0A3B1A2B8"/>
<dbReference type="EMBL" id="UOFR01000070">
    <property type="protein sequence ID" value="VAW99898.1"/>
    <property type="molecule type" value="Genomic_DNA"/>
</dbReference>
<dbReference type="InterPro" id="IPR038626">
    <property type="entry name" value="Rof-like_sf"/>
</dbReference>
<protein>
    <recommendedName>
        <fullName evidence="2">Rho-specific inhibitor of transcription termination (YaeO)</fullName>
    </recommendedName>
</protein>
<reference evidence="1" key="1">
    <citation type="submission" date="2018-06" db="EMBL/GenBank/DDBJ databases">
        <authorList>
            <person name="Zhirakovskaya E."/>
        </authorList>
    </citation>
    <scope>NUCLEOTIDE SEQUENCE</scope>
</reference>
<dbReference type="Gene3D" id="2.30.30.400">
    <property type="entry name" value="Rof-like"/>
    <property type="match status" value="1"/>
</dbReference>
<organism evidence="1">
    <name type="scientific">hydrothermal vent metagenome</name>
    <dbReference type="NCBI Taxonomy" id="652676"/>
    <lineage>
        <taxon>unclassified sequences</taxon>
        <taxon>metagenomes</taxon>
        <taxon>ecological metagenomes</taxon>
    </lineage>
</organism>
<accession>A0A3B1A2B8</accession>
<proteinExistence type="predicted"/>
<dbReference type="Pfam" id="PF07073">
    <property type="entry name" value="ROF"/>
    <property type="match status" value="1"/>
</dbReference>
<gene>
    <name evidence="1" type="ORF">MNBD_GAMMA21-2398</name>
</gene>
<dbReference type="InterPro" id="IPR009778">
    <property type="entry name" value="ROF"/>
</dbReference>
<evidence type="ECO:0000313" key="1">
    <source>
        <dbReference type="EMBL" id="VAW99898.1"/>
    </source>
</evidence>
<name>A0A3B1A2B8_9ZZZZ</name>